<dbReference type="Gene3D" id="3.40.190.10">
    <property type="entry name" value="Periplasmic binding protein-like II"/>
    <property type="match status" value="2"/>
</dbReference>
<dbReference type="PANTHER" id="PTHR30061:SF50">
    <property type="entry name" value="MALTOSE_MALTODEXTRIN-BINDING PERIPLASMIC PROTEIN"/>
    <property type="match status" value="1"/>
</dbReference>
<dbReference type="GO" id="GO:1901982">
    <property type="term" value="F:maltose binding"/>
    <property type="evidence" value="ECO:0007669"/>
    <property type="project" value="TreeGrafter"/>
</dbReference>
<evidence type="ECO:0000313" key="5">
    <source>
        <dbReference type="EMBL" id="GIF20172.1"/>
    </source>
</evidence>
<gene>
    <name evidence="5" type="ORF">Ate02nite_29020</name>
</gene>
<evidence type="ECO:0000256" key="3">
    <source>
        <dbReference type="ARBA" id="ARBA00022729"/>
    </source>
</evidence>
<feature type="signal peptide" evidence="4">
    <location>
        <begin position="1"/>
        <end position="17"/>
    </location>
</feature>
<evidence type="ECO:0000256" key="1">
    <source>
        <dbReference type="ARBA" id="ARBA00008520"/>
    </source>
</evidence>
<dbReference type="GO" id="GO:0015768">
    <property type="term" value="P:maltose transport"/>
    <property type="evidence" value="ECO:0007669"/>
    <property type="project" value="TreeGrafter"/>
</dbReference>
<feature type="chain" id="PRO_5038512561" evidence="4">
    <location>
        <begin position="18"/>
        <end position="426"/>
    </location>
</feature>
<dbReference type="Pfam" id="PF01547">
    <property type="entry name" value="SBP_bac_1"/>
    <property type="match status" value="1"/>
</dbReference>
<keyword evidence="2" id="KW-0813">Transport</keyword>
<dbReference type="Proteomes" id="UP000623608">
    <property type="component" value="Unassembled WGS sequence"/>
</dbReference>
<comment type="caution">
    <text evidence="5">The sequence shown here is derived from an EMBL/GenBank/DDBJ whole genome shotgun (WGS) entry which is preliminary data.</text>
</comment>
<dbReference type="EMBL" id="BOMY01000021">
    <property type="protein sequence ID" value="GIF20172.1"/>
    <property type="molecule type" value="Genomic_DNA"/>
</dbReference>
<evidence type="ECO:0000256" key="4">
    <source>
        <dbReference type="SAM" id="SignalP"/>
    </source>
</evidence>
<organism evidence="5 6">
    <name type="scientific">Paractinoplanes tereljensis</name>
    <dbReference type="NCBI Taxonomy" id="571912"/>
    <lineage>
        <taxon>Bacteria</taxon>
        <taxon>Bacillati</taxon>
        <taxon>Actinomycetota</taxon>
        <taxon>Actinomycetes</taxon>
        <taxon>Micromonosporales</taxon>
        <taxon>Micromonosporaceae</taxon>
        <taxon>Paractinoplanes</taxon>
    </lineage>
</organism>
<sequence length="426" mass="45365">MKRTLPAAVLTLTLALAAGCDGGGGGDAAKANAASGPITIWLSNNQEELAWGKAMVAAWNTAHADQAITAQEIPAGNTSEEVIGAAITAGNAPCLIFNTAPAAVPQFQKQGGLVALDTFDGAAQYIADRTGATADQYKSPDGKFYQMPWKSNPVMIFYNKGLFAKAGLDSEKPALSTYDEFLTAARKLKASGTAAIYPAPSSEFFQSWFDFYPLFAAESDGKQLVQDGKAQFNSPEGQKVAAFWKTLYDEGLAPKEKYNGDSFGDQKAAMAIVGPWAIAVYGDKVKWGAVPVPTSTGKPAEQIKTFSDAKNVAMYSACQNRATAWEVLKFATSKEQDGELLNKTGQMPLRTGVAATYPDYFTKNPAYRQFADQAARTVEVPNVPNSVAIWQTFRDAYSQSVIFGKQPVADAFAGAAEKVDQLASGS</sequence>
<protein>
    <submittedName>
        <fullName evidence="5">Sugar ABC transporter substrate-binding protein</fullName>
    </submittedName>
</protein>
<dbReference type="GO" id="GO:0055052">
    <property type="term" value="C:ATP-binding cassette (ABC) transporter complex, substrate-binding subunit-containing"/>
    <property type="evidence" value="ECO:0007669"/>
    <property type="project" value="TreeGrafter"/>
</dbReference>
<evidence type="ECO:0000313" key="6">
    <source>
        <dbReference type="Proteomes" id="UP000623608"/>
    </source>
</evidence>
<comment type="similarity">
    <text evidence="1">Belongs to the bacterial solute-binding protein 1 family.</text>
</comment>
<dbReference type="RefSeq" id="WP_203805571.1">
    <property type="nucleotide sequence ID" value="NZ_BOMY01000021.1"/>
</dbReference>
<dbReference type="PANTHER" id="PTHR30061">
    <property type="entry name" value="MALTOSE-BINDING PERIPLASMIC PROTEIN"/>
    <property type="match status" value="1"/>
</dbReference>
<dbReference type="AlphaFoldDB" id="A0A919NM75"/>
<keyword evidence="6" id="KW-1185">Reference proteome</keyword>
<dbReference type="PROSITE" id="PS51257">
    <property type="entry name" value="PROKAR_LIPOPROTEIN"/>
    <property type="match status" value="1"/>
</dbReference>
<reference evidence="5" key="1">
    <citation type="submission" date="2021-01" db="EMBL/GenBank/DDBJ databases">
        <title>Whole genome shotgun sequence of Actinoplanes tereljensis NBRC 105297.</title>
        <authorList>
            <person name="Komaki H."/>
            <person name="Tamura T."/>
        </authorList>
    </citation>
    <scope>NUCLEOTIDE SEQUENCE</scope>
    <source>
        <strain evidence="5">NBRC 105297</strain>
    </source>
</reference>
<proteinExistence type="inferred from homology"/>
<dbReference type="InterPro" id="IPR006059">
    <property type="entry name" value="SBP"/>
</dbReference>
<name>A0A919NM75_9ACTN</name>
<evidence type="ECO:0000256" key="2">
    <source>
        <dbReference type="ARBA" id="ARBA00022448"/>
    </source>
</evidence>
<dbReference type="GO" id="GO:0042956">
    <property type="term" value="P:maltodextrin transmembrane transport"/>
    <property type="evidence" value="ECO:0007669"/>
    <property type="project" value="TreeGrafter"/>
</dbReference>
<keyword evidence="3 4" id="KW-0732">Signal</keyword>
<accession>A0A919NM75</accession>
<dbReference type="SUPFAM" id="SSF53850">
    <property type="entry name" value="Periplasmic binding protein-like II"/>
    <property type="match status" value="1"/>
</dbReference>